<keyword evidence="3" id="KW-1185">Reference proteome</keyword>
<evidence type="ECO:0000313" key="3">
    <source>
        <dbReference type="Proteomes" id="UP001293254"/>
    </source>
</evidence>
<protein>
    <recommendedName>
        <fullName evidence="1">RNase H type-1 domain-containing protein</fullName>
    </recommendedName>
</protein>
<dbReference type="PANTHER" id="PTHR47074:SF11">
    <property type="entry name" value="REVERSE TRANSCRIPTASE-LIKE PROTEIN"/>
    <property type="match status" value="1"/>
</dbReference>
<reference evidence="2" key="2">
    <citation type="journal article" date="2024" name="Plant">
        <title>Genomic evolution and insights into agronomic trait innovations of Sesamum species.</title>
        <authorList>
            <person name="Miao H."/>
            <person name="Wang L."/>
            <person name="Qu L."/>
            <person name="Liu H."/>
            <person name="Sun Y."/>
            <person name="Le M."/>
            <person name="Wang Q."/>
            <person name="Wei S."/>
            <person name="Zheng Y."/>
            <person name="Lin W."/>
            <person name="Duan Y."/>
            <person name="Cao H."/>
            <person name="Xiong S."/>
            <person name="Wang X."/>
            <person name="Wei L."/>
            <person name="Li C."/>
            <person name="Ma Q."/>
            <person name="Ju M."/>
            <person name="Zhao R."/>
            <person name="Li G."/>
            <person name="Mu C."/>
            <person name="Tian Q."/>
            <person name="Mei H."/>
            <person name="Zhang T."/>
            <person name="Gao T."/>
            <person name="Zhang H."/>
        </authorList>
    </citation>
    <scope>NUCLEOTIDE SEQUENCE</scope>
    <source>
        <strain evidence="2">3651</strain>
    </source>
</reference>
<organism evidence="2 3">
    <name type="scientific">Sesamum alatum</name>
    <dbReference type="NCBI Taxonomy" id="300844"/>
    <lineage>
        <taxon>Eukaryota</taxon>
        <taxon>Viridiplantae</taxon>
        <taxon>Streptophyta</taxon>
        <taxon>Embryophyta</taxon>
        <taxon>Tracheophyta</taxon>
        <taxon>Spermatophyta</taxon>
        <taxon>Magnoliopsida</taxon>
        <taxon>eudicotyledons</taxon>
        <taxon>Gunneridae</taxon>
        <taxon>Pentapetalae</taxon>
        <taxon>asterids</taxon>
        <taxon>lamiids</taxon>
        <taxon>Lamiales</taxon>
        <taxon>Pedaliaceae</taxon>
        <taxon>Sesamum</taxon>
    </lineage>
</organism>
<proteinExistence type="predicted"/>
<dbReference type="AlphaFoldDB" id="A0AAE1Y355"/>
<dbReference type="InterPro" id="IPR044730">
    <property type="entry name" value="RNase_H-like_dom_plant"/>
</dbReference>
<accession>A0AAE1Y355</accession>
<dbReference type="GO" id="GO:0003676">
    <property type="term" value="F:nucleic acid binding"/>
    <property type="evidence" value="ECO:0007669"/>
    <property type="project" value="InterPro"/>
</dbReference>
<gene>
    <name evidence="2" type="ORF">Salat_1858500</name>
</gene>
<evidence type="ECO:0000259" key="1">
    <source>
        <dbReference type="Pfam" id="PF13456"/>
    </source>
</evidence>
<dbReference type="InterPro" id="IPR052929">
    <property type="entry name" value="RNase_H-like_EbsB-rel"/>
</dbReference>
<feature type="domain" description="RNase H type-1" evidence="1">
    <location>
        <begin position="3"/>
        <end position="111"/>
    </location>
</feature>
<comment type="caution">
    <text evidence="2">The sequence shown here is derived from an EMBL/GenBank/DDBJ whole genome shotgun (WGS) entry which is preliminary data.</text>
</comment>
<dbReference type="EMBL" id="JACGWO010000007">
    <property type="protein sequence ID" value="KAK4422760.1"/>
    <property type="molecule type" value="Genomic_DNA"/>
</dbReference>
<reference evidence="2" key="1">
    <citation type="submission" date="2020-06" db="EMBL/GenBank/DDBJ databases">
        <authorList>
            <person name="Li T."/>
            <person name="Hu X."/>
            <person name="Zhang T."/>
            <person name="Song X."/>
            <person name="Zhang H."/>
            <person name="Dai N."/>
            <person name="Sheng W."/>
            <person name="Hou X."/>
            <person name="Wei L."/>
        </authorList>
    </citation>
    <scope>NUCLEOTIDE SEQUENCE</scope>
    <source>
        <strain evidence="2">3651</strain>
        <tissue evidence="2">Leaf</tissue>
    </source>
</reference>
<dbReference type="InterPro" id="IPR002156">
    <property type="entry name" value="RNaseH_domain"/>
</dbReference>
<name>A0AAE1Y355_9LAMI</name>
<evidence type="ECO:0000313" key="2">
    <source>
        <dbReference type="EMBL" id="KAK4422760.1"/>
    </source>
</evidence>
<dbReference type="GO" id="GO:0004523">
    <property type="term" value="F:RNA-DNA hybrid ribonuclease activity"/>
    <property type="evidence" value="ECO:0007669"/>
    <property type="project" value="InterPro"/>
</dbReference>
<dbReference type="Gene3D" id="3.30.420.10">
    <property type="entry name" value="Ribonuclease H-like superfamily/Ribonuclease H"/>
    <property type="match status" value="1"/>
</dbReference>
<dbReference type="Proteomes" id="UP001293254">
    <property type="component" value="Unassembled WGS sequence"/>
</dbReference>
<dbReference type="InterPro" id="IPR036397">
    <property type="entry name" value="RNaseH_sf"/>
</dbReference>
<dbReference type="PANTHER" id="PTHR47074">
    <property type="entry name" value="BNAC02G40300D PROTEIN"/>
    <property type="match status" value="1"/>
</dbReference>
<sequence>MGTGIIARDGSGATIAWRTRHSLHAADPLLAEAIALQEALLLGVQEGWKDIIVEGDCEVVINRALSTLTDGSLIGPIVDDVGVLKTSFDRCKLNFIPCSANSTMHHLARHANQNEEDMVLFLFHICNQVVRLSKRRRKKYHSFIPIAS</sequence>
<dbReference type="Pfam" id="PF13456">
    <property type="entry name" value="RVT_3"/>
    <property type="match status" value="1"/>
</dbReference>
<dbReference type="CDD" id="cd06222">
    <property type="entry name" value="RNase_H_like"/>
    <property type="match status" value="1"/>
</dbReference>